<proteinExistence type="predicted"/>
<dbReference type="EMBL" id="KI687925">
    <property type="protein sequence ID" value="ETK79552.1"/>
    <property type="molecule type" value="Genomic_DNA"/>
</dbReference>
<reference evidence="3" key="2">
    <citation type="submission" date="2013-11" db="EMBL/GenBank/DDBJ databases">
        <title>The Genome Sequence of Phytophthora parasitica CJ05E6.</title>
        <authorList>
            <consortium name="The Broad Institute Genomics Platform"/>
            <person name="Russ C."/>
            <person name="Tyler B."/>
            <person name="Panabieres F."/>
            <person name="Shan W."/>
            <person name="Tripathy S."/>
            <person name="Grunwald N."/>
            <person name="Machado M."/>
            <person name="Johnson C.S."/>
            <person name="Arredondo F."/>
            <person name="Hong C."/>
            <person name="Coffey M."/>
            <person name="Young S.K."/>
            <person name="Zeng Q."/>
            <person name="Gargeya S."/>
            <person name="Fitzgerald M."/>
            <person name="Abouelleil A."/>
            <person name="Alvarado L."/>
            <person name="Chapman S.B."/>
            <person name="Gainer-Dewar J."/>
            <person name="Goldberg J."/>
            <person name="Griggs A."/>
            <person name="Gujja S."/>
            <person name="Hansen M."/>
            <person name="Howarth C."/>
            <person name="Imamovic A."/>
            <person name="Ireland A."/>
            <person name="Larimer J."/>
            <person name="McCowan C."/>
            <person name="Murphy C."/>
            <person name="Pearson M."/>
            <person name="Poon T.W."/>
            <person name="Priest M."/>
            <person name="Roberts A."/>
            <person name="Saif S."/>
            <person name="Shea T."/>
            <person name="Sykes S."/>
            <person name="Wortman J."/>
            <person name="Nusbaum C."/>
            <person name="Birren B."/>
        </authorList>
    </citation>
    <scope>NUCLEOTIDE SEQUENCE [LARGE SCALE GENOMIC DNA]</scope>
    <source>
        <strain evidence="3">CJ05E6</strain>
    </source>
</reference>
<feature type="non-terminal residue" evidence="3">
    <location>
        <position position="97"/>
    </location>
</feature>
<dbReference type="InterPro" id="IPR018289">
    <property type="entry name" value="MULE_transposase_dom"/>
</dbReference>
<name>W2IHG5_PHYNI</name>
<evidence type="ECO:0000313" key="3">
    <source>
        <dbReference type="EMBL" id="ETL32967.1"/>
    </source>
</evidence>
<sequence length="97" mass="11256">GNYNFAMEQLKNMMERFKIPFPQLVLADCEMALLNILEKKFPDVSALLCIWHEEKNVQKHARRNALPQVVDEEASTSNKTVKKDSEDHEAFCKAFRS</sequence>
<evidence type="ECO:0000259" key="1">
    <source>
        <dbReference type="Pfam" id="PF10551"/>
    </source>
</evidence>
<organism evidence="3">
    <name type="scientific">Phytophthora nicotianae</name>
    <name type="common">Potato buckeye rot agent</name>
    <name type="synonym">Phytophthora parasitica</name>
    <dbReference type="NCBI Taxonomy" id="4792"/>
    <lineage>
        <taxon>Eukaryota</taxon>
        <taxon>Sar</taxon>
        <taxon>Stramenopiles</taxon>
        <taxon>Oomycota</taxon>
        <taxon>Peronosporomycetes</taxon>
        <taxon>Peronosporales</taxon>
        <taxon>Peronosporaceae</taxon>
        <taxon>Phytophthora</taxon>
    </lineage>
</organism>
<feature type="domain" description="MULE transposase" evidence="1">
    <location>
        <begin position="2"/>
        <end position="54"/>
    </location>
</feature>
<feature type="non-terminal residue" evidence="3">
    <location>
        <position position="1"/>
    </location>
</feature>
<dbReference type="EMBL" id="KI674691">
    <property type="protein sequence ID" value="ETL32967.1"/>
    <property type="molecule type" value="Genomic_DNA"/>
</dbReference>
<dbReference type="Proteomes" id="UP000053236">
    <property type="component" value="Unassembled WGS sequence"/>
</dbReference>
<reference evidence="2" key="1">
    <citation type="submission" date="2013-11" db="EMBL/GenBank/DDBJ databases">
        <title>The Genome Sequence of Phytophthora parasitica CJ02B3.</title>
        <authorList>
            <consortium name="The Broad Institute Genomics Platform"/>
            <person name="Russ C."/>
            <person name="Tyler B."/>
            <person name="Panabieres F."/>
            <person name="Shan W."/>
            <person name="Tripathy S."/>
            <person name="Grunwald N."/>
            <person name="Machado M."/>
            <person name="Johnson C.S."/>
            <person name="Arredondo F."/>
            <person name="Hong C."/>
            <person name="Coffey M."/>
            <person name="Young S.K."/>
            <person name="Zeng Q."/>
            <person name="Gargeya S."/>
            <person name="Fitzgerald M."/>
            <person name="Abouelleil A."/>
            <person name="Alvarado L."/>
            <person name="Chapman S.B."/>
            <person name="Gainer-Dewar J."/>
            <person name="Goldberg J."/>
            <person name="Griggs A."/>
            <person name="Gujja S."/>
            <person name="Hansen M."/>
            <person name="Howarth C."/>
            <person name="Imamovic A."/>
            <person name="Ireland A."/>
            <person name="Larimer J."/>
            <person name="McCowan C."/>
            <person name="Murphy C."/>
            <person name="Pearson M."/>
            <person name="Poon T.W."/>
            <person name="Priest M."/>
            <person name="Roberts A."/>
            <person name="Saif S."/>
            <person name="Shea T."/>
            <person name="Sykes S."/>
            <person name="Wortman J."/>
            <person name="Nusbaum C."/>
            <person name="Birren B."/>
        </authorList>
    </citation>
    <scope>NUCLEOTIDE SEQUENCE [LARGE SCALE GENOMIC DNA]</scope>
    <source>
        <strain evidence="2">CJ02B3</strain>
    </source>
</reference>
<dbReference type="Proteomes" id="UP000053864">
    <property type="component" value="Unassembled WGS sequence"/>
</dbReference>
<accession>W2IHG5</accession>
<dbReference type="Pfam" id="PF10551">
    <property type="entry name" value="MULE"/>
    <property type="match status" value="1"/>
</dbReference>
<dbReference type="AlphaFoldDB" id="W2IHG5"/>
<evidence type="ECO:0000313" key="2">
    <source>
        <dbReference type="EMBL" id="ETK79552.1"/>
    </source>
</evidence>
<protein>
    <recommendedName>
        <fullName evidence="1">MULE transposase domain-containing protein</fullName>
    </recommendedName>
</protein>
<gene>
    <name evidence="2" type="ORF">L915_14603</name>
    <name evidence="3" type="ORF">L916_14514</name>
</gene>